<name>A0ABU0LBX7_XANAG</name>
<feature type="compositionally biased region" description="Gly residues" evidence="1">
    <location>
        <begin position="127"/>
        <end position="138"/>
    </location>
</feature>
<evidence type="ECO:0000256" key="1">
    <source>
        <dbReference type="SAM" id="MobiDB-lite"/>
    </source>
</evidence>
<evidence type="ECO:0000313" key="2">
    <source>
        <dbReference type="EMBL" id="MDQ0504631.1"/>
    </source>
</evidence>
<dbReference type="EMBL" id="JAUSVY010000003">
    <property type="protein sequence ID" value="MDQ0504631.1"/>
    <property type="molecule type" value="Genomic_DNA"/>
</dbReference>
<comment type="caution">
    <text evidence="2">The sequence shown here is derived from an EMBL/GenBank/DDBJ whole genome shotgun (WGS) entry which is preliminary data.</text>
</comment>
<organism evidence="2 3">
    <name type="scientific">Xanthobacter agilis</name>
    <dbReference type="NCBI Taxonomy" id="47492"/>
    <lineage>
        <taxon>Bacteria</taxon>
        <taxon>Pseudomonadati</taxon>
        <taxon>Pseudomonadota</taxon>
        <taxon>Alphaproteobacteria</taxon>
        <taxon>Hyphomicrobiales</taxon>
        <taxon>Xanthobacteraceae</taxon>
        <taxon>Xanthobacter</taxon>
    </lineage>
</organism>
<gene>
    <name evidence="2" type="ORF">QOZ94_001413</name>
</gene>
<protein>
    <submittedName>
        <fullName evidence="2">Uncharacterized protein</fullName>
    </submittedName>
</protein>
<reference evidence="2 3" key="1">
    <citation type="submission" date="2023-07" db="EMBL/GenBank/DDBJ databases">
        <title>Genomic Encyclopedia of Type Strains, Phase IV (KMG-IV): sequencing the most valuable type-strain genomes for metagenomic binning, comparative biology and taxonomic classification.</title>
        <authorList>
            <person name="Goeker M."/>
        </authorList>
    </citation>
    <scope>NUCLEOTIDE SEQUENCE [LARGE SCALE GENOMIC DNA]</scope>
    <source>
        <strain evidence="2 3">DSM 3770</strain>
    </source>
</reference>
<proteinExistence type="predicted"/>
<accession>A0ABU0LBX7</accession>
<dbReference type="RefSeq" id="WP_237347465.1">
    <property type="nucleotide sequence ID" value="NZ_JABWGX010000036.1"/>
</dbReference>
<keyword evidence="3" id="KW-1185">Reference proteome</keyword>
<sequence>MTTARDAAGVGVPAPVTRDTVNLDAVVLEQIFLSAGARAGDAAERLRRRRLLRRLLRRPATRIASRRVKRKRLLDRLGREVLGGQLRAVRQERRGAVSRALSLLRPAPPQRPARPGRALRWTPVGWEPGGRDPGGAGGTRQSPLRPNARAGL</sequence>
<feature type="region of interest" description="Disordered" evidence="1">
    <location>
        <begin position="100"/>
        <end position="152"/>
    </location>
</feature>
<dbReference type="Proteomes" id="UP001241747">
    <property type="component" value="Unassembled WGS sequence"/>
</dbReference>
<evidence type="ECO:0000313" key="3">
    <source>
        <dbReference type="Proteomes" id="UP001241747"/>
    </source>
</evidence>